<evidence type="ECO:0000256" key="4">
    <source>
        <dbReference type="ARBA" id="ARBA00022638"/>
    </source>
</evidence>
<dbReference type="Gene3D" id="1.10.530.40">
    <property type="match status" value="1"/>
</dbReference>
<dbReference type="EMBL" id="MF893340">
    <property type="protein sequence ID" value="ATN92791.1"/>
    <property type="molecule type" value="Genomic_DNA"/>
</dbReference>
<evidence type="ECO:0000256" key="1">
    <source>
        <dbReference type="ARBA" id="ARBA00000632"/>
    </source>
</evidence>
<dbReference type="InterPro" id="IPR034690">
    <property type="entry name" value="Endolysin_T4_type"/>
</dbReference>
<dbReference type="GO" id="GO:0044659">
    <property type="term" value="P:viral release from host cell by cytolysis"/>
    <property type="evidence" value="ECO:0007669"/>
    <property type="project" value="UniProtKB-UniRule"/>
</dbReference>
<evidence type="ECO:0000256" key="5">
    <source>
        <dbReference type="ARBA" id="ARBA00022801"/>
    </source>
</evidence>
<dbReference type="InterPro" id="IPR002196">
    <property type="entry name" value="Glyco_hydro_24"/>
</dbReference>
<dbReference type="GO" id="GO:0009253">
    <property type="term" value="P:peptidoglycan catabolic process"/>
    <property type="evidence" value="ECO:0007669"/>
    <property type="project" value="UniProtKB-UniRule"/>
</dbReference>
<keyword evidence="5 9" id="KW-0378">Hydrolase</keyword>
<dbReference type="InterPro" id="IPR023346">
    <property type="entry name" value="Lysozyme-like_dom_sf"/>
</dbReference>
<evidence type="ECO:0000256" key="6">
    <source>
        <dbReference type="ARBA" id="ARBA00022852"/>
    </source>
</evidence>
<feature type="active site" description="Proton donor/acceptor" evidence="9">
    <location>
        <position position="35"/>
    </location>
</feature>
<keyword evidence="12" id="KW-1185">Reference proteome</keyword>
<keyword evidence="8 9" id="KW-0326">Glycosidase</keyword>
<dbReference type="Proteomes" id="UP000244827">
    <property type="component" value="Segment"/>
</dbReference>
<comment type="catalytic activity">
    <reaction evidence="1 9 10">
        <text>Hydrolysis of (1-&gt;4)-beta-linkages between N-acetylmuramic acid and N-acetyl-D-glucosamine residues in a peptidoglycan and between N-acetyl-D-glucosamine residues in chitodextrins.</text>
        <dbReference type="EC" id="3.2.1.17"/>
    </reaction>
</comment>
<dbReference type="CDD" id="cd16900">
    <property type="entry name" value="endolysin_R21-like"/>
    <property type="match status" value="1"/>
</dbReference>
<dbReference type="GO" id="GO:0016998">
    <property type="term" value="P:cell wall macromolecule catabolic process"/>
    <property type="evidence" value="ECO:0007669"/>
    <property type="project" value="InterPro"/>
</dbReference>
<dbReference type="Pfam" id="PF00959">
    <property type="entry name" value="Phage_lysozyme"/>
    <property type="match status" value="1"/>
</dbReference>
<comment type="subcellular location">
    <subcellularLocation>
        <location evidence="9">Host cytoplasm</location>
    </subcellularLocation>
    <text evidence="9">The endolysin is cytoplasmic, but can reach the periplasmic space with the help of the holins which disrupt the host cell membrane.</text>
</comment>
<name>A0A2R2YAJ6_9CAUD</name>
<comment type="similarity">
    <text evidence="9 10">Belongs to the glycosyl hydrolase 24 family.</text>
</comment>
<evidence type="ECO:0000256" key="3">
    <source>
        <dbReference type="ARBA" id="ARBA00022612"/>
    </source>
</evidence>
<evidence type="ECO:0000256" key="7">
    <source>
        <dbReference type="ARBA" id="ARBA00023142"/>
    </source>
</evidence>
<dbReference type="GO" id="GO:0003796">
    <property type="term" value="F:lysozyme activity"/>
    <property type="evidence" value="ECO:0007669"/>
    <property type="project" value="UniProtKB-UniRule"/>
</dbReference>
<keyword evidence="4 9" id="KW-0081">Bacteriolytic enzyme</keyword>
<keyword evidence="9" id="KW-1035">Host cytoplasm</keyword>
<evidence type="ECO:0000313" key="12">
    <source>
        <dbReference type="Proteomes" id="UP000244827"/>
    </source>
</evidence>
<dbReference type="GO" id="GO:0042742">
    <property type="term" value="P:defense response to bacterium"/>
    <property type="evidence" value="ECO:0007669"/>
    <property type="project" value="UniProtKB-KW"/>
</dbReference>
<evidence type="ECO:0000256" key="10">
    <source>
        <dbReference type="RuleBase" id="RU003788"/>
    </source>
</evidence>
<keyword evidence="2 9" id="KW-0929">Antimicrobial</keyword>
<comment type="function">
    <text evidence="9">Endolysin with lysozyme activity that degrades host peptidoglycans and participates with the holin and spanin proteins in the sequential events which lead to the programmed host cell lysis releasing the mature viral particles. Once the holin has permeabilized the host cell membrane, the endolysin can reach the periplasm and break down the peptidoglycan layer.</text>
</comment>
<evidence type="ECO:0000256" key="2">
    <source>
        <dbReference type="ARBA" id="ARBA00022529"/>
    </source>
</evidence>
<organism evidence="11 12">
    <name type="scientific">Pseudomonas phage PPSC2</name>
    <dbReference type="NCBI Taxonomy" id="2041350"/>
    <lineage>
        <taxon>Viruses</taxon>
        <taxon>Duplodnaviria</taxon>
        <taxon>Heunggongvirae</taxon>
        <taxon>Uroviricota</taxon>
        <taxon>Caudoviricetes</taxon>
        <taxon>Vandenendeviridae</taxon>
        <taxon>Gorskivirinae</taxon>
        <taxon>Shenlongvirus</taxon>
        <taxon>Shenlongvirus PPSC2</taxon>
    </lineage>
</organism>
<protein>
    <recommendedName>
        <fullName evidence="9">Endolysin</fullName>
        <ecNumber evidence="9">3.2.1.17</ecNumber>
    </recommendedName>
    <alternativeName>
        <fullName evidence="9">Lysis protein</fullName>
    </alternativeName>
    <alternativeName>
        <fullName evidence="9">Lysozyme</fullName>
    </alternativeName>
    <alternativeName>
        <fullName evidence="9">Muramidase</fullName>
    </alternativeName>
</protein>
<keyword evidence="3 9" id="KW-1188">Viral release from host cell</keyword>
<accession>A0A2R2YAJ6</accession>
<keyword evidence="6 9" id="KW-0204">Cytolysis</keyword>
<feature type="active site" description="Proton donor/acceptor" evidence="9">
    <location>
        <position position="44"/>
    </location>
</feature>
<sequence>MEFKEIKMSVKQRLAAVGLSASLILAGGTLVAPWEGKENKAYKDVVGVWTQCYGNTNNVDRTKPKTDDQCDDELAKELVSYNKKMKKYVKVELTVGQEAAFTSFVYNVGEGTWQRGTPLKLLNEGKPVQACQFLMKYNKAGGKTYAGLTNRRKAEMEVCLGNNKEAIEEANRIFESYKDGDYIDIMSGGRL</sequence>
<dbReference type="PANTHER" id="PTHR38107">
    <property type="match status" value="1"/>
</dbReference>
<proteinExistence type="inferred from homology"/>
<dbReference type="PANTHER" id="PTHR38107:SF3">
    <property type="entry name" value="LYSOZYME RRRD-RELATED"/>
    <property type="match status" value="1"/>
</dbReference>
<evidence type="ECO:0000313" key="11">
    <source>
        <dbReference type="EMBL" id="ATN92791.1"/>
    </source>
</evidence>
<dbReference type="HAMAP" id="MF_04110">
    <property type="entry name" value="ENDOLYSIN_T4"/>
    <property type="match status" value="1"/>
</dbReference>
<dbReference type="SUPFAM" id="SSF53955">
    <property type="entry name" value="Lysozyme-like"/>
    <property type="match status" value="1"/>
</dbReference>
<dbReference type="InterPro" id="IPR051018">
    <property type="entry name" value="Bacteriophage_GH24"/>
</dbReference>
<evidence type="ECO:0000256" key="8">
    <source>
        <dbReference type="ARBA" id="ARBA00023295"/>
    </source>
</evidence>
<gene>
    <name evidence="11" type="ORF">PPSC2_28</name>
</gene>
<dbReference type="GO" id="GO:0030430">
    <property type="term" value="C:host cell cytoplasm"/>
    <property type="evidence" value="ECO:0007669"/>
    <property type="project" value="UniProtKB-SubCell"/>
</dbReference>
<evidence type="ECO:0000256" key="9">
    <source>
        <dbReference type="HAMAP-Rule" id="MF_04110"/>
    </source>
</evidence>
<dbReference type="InterPro" id="IPR023347">
    <property type="entry name" value="Lysozyme_dom_sf"/>
</dbReference>
<keyword evidence="7 9" id="KW-0578">Host cell lysis by virus</keyword>
<dbReference type="EC" id="3.2.1.17" evidence="9"/>
<reference evidence="11 12" key="1">
    <citation type="journal article" date="2018" name="Arch. Virol.">
        <title>Genomic characterization and phylogenetic analysis of the novel Pseudomonas phage PPSC2.</title>
        <authorList>
            <person name="Wu X."/>
            <person name="Wu Y."/>
            <person name="Tang Y."/>
            <person name="Gan B."/>
        </authorList>
    </citation>
    <scope>NUCLEOTIDE SEQUENCE [LARGE SCALE GENOMIC DNA]</scope>
</reference>